<dbReference type="PRINTS" id="PR00468">
    <property type="entry name" value="PLTLPOXGNASE"/>
</dbReference>
<keyword evidence="9" id="KW-0275">Fatty acid biosynthesis</keyword>
<dbReference type="GO" id="GO:0016702">
    <property type="term" value="F:oxidoreductase activity, acting on single donors with incorporation of molecular oxygen, incorporation of two atoms of oxygen"/>
    <property type="evidence" value="ECO:0007669"/>
    <property type="project" value="InterPro"/>
</dbReference>
<dbReference type="InterPro" id="IPR027433">
    <property type="entry name" value="Lipoxygenase_dom_3"/>
</dbReference>
<dbReference type="InterPro" id="IPR001024">
    <property type="entry name" value="PLAT/LH2_dom"/>
</dbReference>
<dbReference type="PROSITE" id="PS50095">
    <property type="entry name" value="PLAT"/>
    <property type="match status" value="1"/>
</dbReference>
<dbReference type="InterPro" id="IPR013819">
    <property type="entry name" value="LipOase_C"/>
</dbReference>
<dbReference type="SUPFAM" id="SSF48484">
    <property type="entry name" value="Lipoxigenase"/>
    <property type="match status" value="1"/>
</dbReference>
<dbReference type="PROSITE" id="PS51393">
    <property type="entry name" value="LIPOXYGENASE_3"/>
    <property type="match status" value="1"/>
</dbReference>
<protein>
    <recommendedName>
        <fullName evidence="16">Lipoxygenase</fullName>
    </recommendedName>
</protein>
<accession>A0A2H5PC19</accession>
<dbReference type="GO" id="GO:0006633">
    <property type="term" value="P:fatty acid biosynthetic process"/>
    <property type="evidence" value="ECO:0007669"/>
    <property type="project" value="UniProtKB-KW"/>
</dbReference>
<feature type="transmembrane region" description="Helical" evidence="11">
    <location>
        <begin position="20"/>
        <end position="36"/>
    </location>
</feature>
<comment type="caution">
    <text evidence="14">The sequence shown here is derived from an EMBL/GenBank/DDBJ whole genome shotgun (WGS) entry which is preliminary data.</text>
</comment>
<evidence type="ECO:0000256" key="11">
    <source>
        <dbReference type="SAM" id="Phobius"/>
    </source>
</evidence>
<keyword evidence="4" id="KW-0925">Oxylipin biosynthesis</keyword>
<dbReference type="Gene3D" id="4.10.372.10">
    <property type="entry name" value="Lipoxygenase-1, Domain 3"/>
    <property type="match status" value="1"/>
</dbReference>
<evidence type="ECO:0000256" key="7">
    <source>
        <dbReference type="ARBA" id="ARBA00023002"/>
    </source>
</evidence>
<evidence type="ECO:0000256" key="6">
    <source>
        <dbReference type="ARBA" id="ARBA00022964"/>
    </source>
</evidence>
<comment type="similarity">
    <text evidence="1">Belongs to the lipoxygenase family.</text>
</comment>
<dbReference type="InterPro" id="IPR036226">
    <property type="entry name" value="LipOase_C_sf"/>
</dbReference>
<evidence type="ECO:0000256" key="2">
    <source>
        <dbReference type="ARBA" id="ARBA00022516"/>
    </source>
</evidence>
<evidence type="ECO:0000313" key="14">
    <source>
        <dbReference type="EMBL" id="GAY49898.1"/>
    </source>
</evidence>
<dbReference type="EMBL" id="BDQV01000057">
    <property type="protein sequence ID" value="GAY49898.1"/>
    <property type="molecule type" value="Genomic_DNA"/>
</dbReference>
<feature type="domain" description="Lipoxygenase" evidence="13">
    <location>
        <begin position="240"/>
        <end position="912"/>
    </location>
</feature>
<dbReference type="Gene3D" id="1.20.245.10">
    <property type="entry name" value="Lipoxygenase-1, Domain 5"/>
    <property type="match status" value="1"/>
</dbReference>
<dbReference type="Gene3D" id="4.10.375.10">
    <property type="entry name" value="Lipoxygenase-1, Domain 2"/>
    <property type="match status" value="1"/>
</dbReference>
<keyword evidence="11" id="KW-1133">Transmembrane helix</keyword>
<dbReference type="SMART" id="SM00308">
    <property type="entry name" value="LH2"/>
    <property type="match status" value="1"/>
</dbReference>
<evidence type="ECO:0000256" key="9">
    <source>
        <dbReference type="ARBA" id="ARBA00023160"/>
    </source>
</evidence>
<keyword evidence="11" id="KW-0472">Membrane</keyword>
<dbReference type="AlphaFoldDB" id="A0A2H5PC19"/>
<dbReference type="PANTHER" id="PTHR11771">
    <property type="entry name" value="LIPOXYGENASE"/>
    <property type="match status" value="1"/>
</dbReference>
<evidence type="ECO:0008006" key="16">
    <source>
        <dbReference type="Google" id="ProtNLM"/>
    </source>
</evidence>
<reference evidence="14 15" key="1">
    <citation type="journal article" date="2017" name="Front. Genet.">
        <title>Draft sequencing of the heterozygous diploid genome of Satsuma (Citrus unshiu Marc.) using a hybrid assembly approach.</title>
        <authorList>
            <person name="Shimizu T."/>
            <person name="Tanizawa Y."/>
            <person name="Mochizuki T."/>
            <person name="Nagasaki H."/>
            <person name="Yoshioka T."/>
            <person name="Toyoda A."/>
            <person name="Fujiyama A."/>
            <person name="Kaminuma E."/>
            <person name="Nakamura Y."/>
        </authorList>
    </citation>
    <scope>NUCLEOTIDE SEQUENCE [LARGE SCALE GENOMIC DNA]</scope>
    <source>
        <strain evidence="15">cv. Miyagawa wase</strain>
    </source>
</reference>
<dbReference type="Gene3D" id="3.10.450.60">
    <property type="match status" value="1"/>
</dbReference>
<dbReference type="SUPFAM" id="SSF49723">
    <property type="entry name" value="Lipase/lipooxygenase domain (PLAT/LH2 domain)"/>
    <property type="match status" value="1"/>
</dbReference>
<evidence type="ECO:0000256" key="3">
    <source>
        <dbReference type="ARBA" id="ARBA00022723"/>
    </source>
</evidence>
<comment type="caution">
    <text evidence="10">Lacks conserved residue(s) required for the propagation of feature annotation.</text>
</comment>
<evidence type="ECO:0000256" key="8">
    <source>
        <dbReference type="ARBA" id="ARBA00023098"/>
    </source>
</evidence>
<dbReference type="GO" id="GO:0031408">
    <property type="term" value="P:oxylipin biosynthetic process"/>
    <property type="evidence" value="ECO:0007669"/>
    <property type="project" value="UniProtKB-KW"/>
</dbReference>
<keyword evidence="7" id="KW-0560">Oxidoreductase</keyword>
<gene>
    <name evidence="14" type="ORF">CUMW_122560</name>
</gene>
<dbReference type="Proteomes" id="UP000236630">
    <property type="component" value="Unassembled WGS sequence"/>
</dbReference>
<sequence length="912" mass="103668">MQMIGTSANKKISKNKTMCAFNFMLYVMMYAFNFMFQKKILNQQVHRSRSIKTLIPFSKPFLHGNGRAFLPVHSSPSFQKSLKIRVGFSASNNIKAIAGATAPSVVSVKVKAVVTVKRTILGGTRSNNREDVTYFEKPLFLGLVCAELDSNGSEKPTINVYASVAGVDLFNIRYEAEFEVPSSFGDVGGILVQHENQKEMYLKDVVLDGFLDGPMNITCDSWVQPLAIDAQKRVFFTNKSYLPSQTPNGLTRLRDEELISLRGSGQGERQPYDRIYDYDVYNDLGDPDNNPELHDLCLVAKSTLILGVAEQDALTVQQKIWLEPYKLEEHLPDLINLYYCTDPESETRSDSNYVPRDEAFSRIKQATFSAKTLYSLLHGLIPAIKAAFGENKDLGFPYFTAIDTLFNQGIALPPQEQEEFWGRNLPELIQLAKHILKFATMERHQFFWFRDEEFGRQTLAGLNPCAIQLVTKWPLESTLDPAIYGPPESAITTERVEKLMGGDITVAEAIEQKKLFILDYNDLLLPYVEKVRQLEGTTLYRSRTLFFLTSEGTLRPLVIELTRPPMNGQPQWKQAFQPSWQSTESWLWRLRTHACTEPYVTATTRHLSAMHPICTLLKPHLRYTMETNTLARESLINAELSSAVYDQLWRFDYEALPKDLIKRGMAVDDPTAPNGLKLTIEDYPYANDGLNLWFALKKWVTDSNHDQSLVQSDKELQAWWTEIRTVGHADKKDEPWWPALKTSEDLIEIITTIVWVASGHHAAVNFGQYAYAGYVPNRPSIARTNMPTEEPISEKDMKFFLENPQVVLLRSFPTQLQAIQVMAVLDVLSTHSPDEEYLGNQMEPTWGKDPTIFAAFERFSGRMMELEGIIDERNADMKLKNRNGARVVPYELLKPFSGRGVTEKGVPYSISI</sequence>
<keyword evidence="6" id="KW-0223">Dioxygenase</keyword>
<proteinExistence type="inferred from homology"/>
<keyword evidence="11" id="KW-0812">Transmembrane</keyword>
<feature type="domain" description="PLAT" evidence="12">
    <location>
        <begin position="114"/>
        <end position="237"/>
    </location>
</feature>
<dbReference type="InterPro" id="IPR001246">
    <property type="entry name" value="LipOase_plant"/>
</dbReference>
<evidence type="ECO:0000256" key="1">
    <source>
        <dbReference type="ARBA" id="ARBA00009419"/>
    </source>
</evidence>
<evidence type="ECO:0000256" key="4">
    <source>
        <dbReference type="ARBA" id="ARBA00022767"/>
    </source>
</evidence>
<keyword evidence="5" id="KW-0276">Fatty acid metabolism</keyword>
<evidence type="ECO:0000256" key="10">
    <source>
        <dbReference type="PROSITE-ProRule" id="PRU00152"/>
    </source>
</evidence>
<name>A0A2H5PC19_CITUN</name>
<dbReference type="PRINTS" id="PR00087">
    <property type="entry name" value="LIPOXYGENASE"/>
</dbReference>
<evidence type="ECO:0000259" key="13">
    <source>
        <dbReference type="PROSITE" id="PS51393"/>
    </source>
</evidence>
<keyword evidence="2" id="KW-0444">Lipid biosynthesis</keyword>
<dbReference type="GO" id="GO:0034440">
    <property type="term" value="P:lipid oxidation"/>
    <property type="evidence" value="ECO:0007669"/>
    <property type="project" value="InterPro"/>
</dbReference>
<dbReference type="InterPro" id="IPR036392">
    <property type="entry name" value="PLAT/LH2_dom_sf"/>
</dbReference>
<dbReference type="GO" id="GO:0046872">
    <property type="term" value="F:metal ion binding"/>
    <property type="evidence" value="ECO:0007669"/>
    <property type="project" value="UniProtKB-KW"/>
</dbReference>
<keyword evidence="15" id="KW-1185">Reference proteome</keyword>
<evidence type="ECO:0000313" key="15">
    <source>
        <dbReference type="Proteomes" id="UP000236630"/>
    </source>
</evidence>
<dbReference type="Pfam" id="PF01477">
    <property type="entry name" value="PLAT"/>
    <property type="match status" value="1"/>
</dbReference>
<keyword evidence="8" id="KW-0443">Lipid metabolism</keyword>
<evidence type="ECO:0000259" key="12">
    <source>
        <dbReference type="PROSITE" id="PS50095"/>
    </source>
</evidence>
<dbReference type="Pfam" id="PF00305">
    <property type="entry name" value="Lipoxygenase"/>
    <property type="match status" value="2"/>
</dbReference>
<dbReference type="Gene3D" id="2.60.60.20">
    <property type="entry name" value="PLAT/LH2 domain"/>
    <property type="match status" value="1"/>
</dbReference>
<evidence type="ECO:0000256" key="5">
    <source>
        <dbReference type="ARBA" id="ARBA00022832"/>
    </source>
</evidence>
<keyword evidence="3" id="KW-0479">Metal-binding</keyword>
<dbReference type="InterPro" id="IPR000907">
    <property type="entry name" value="LipOase"/>
</dbReference>
<organism evidence="14 15">
    <name type="scientific">Citrus unshiu</name>
    <name type="common">Satsuma mandarin</name>
    <name type="synonym">Citrus nobilis var. unshiu</name>
    <dbReference type="NCBI Taxonomy" id="55188"/>
    <lineage>
        <taxon>Eukaryota</taxon>
        <taxon>Viridiplantae</taxon>
        <taxon>Streptophyta</taxon>
        <taxon>Embryophyta</taxon>
        <taxon>Tracheophyta</taxon>
        <taxon>Spermatophyta</taxon>
        <taxon>Magnoliopsida</taxon>
        <taxon>eudicotyledons</taxon>
        <taxon>Gunneridae</taxon>
        <taxon>Pentapetalae</taxon>
        <taxon>rosids</taxon>
        <taxon>malvids</taxon>
        <taxon>Sapindales</taxon>
        <taxon>Rutaceae</taxon>
        <taxon>Aurantioideae</taxon>
        <taxon>Citrus</taxon>
    </lineage>
</organism>